<dbReference type="InterPro" id="IPR051943">
    <property type="entry name" value="TRAFAC_Dynamin-like_GTPase"/>
</dbReference>
<dbReference type="CDD" id="cd09912">
    <property type="entry name" value="DLP_2"/>
    <property type="match status" value="1"/>
</dbReference>
<dbReference type="EMBL" id="CP045119">
    <property type="protein sequence ID" value="QIN82517.1"/>
    <property type="molecule type" value="Genomic_DNA"/>
</dbReference>
<evidence type="ECO:0000313" key="4">
    <source>
        <dbReference type="Proteomes" id="UP000501452"/>
    </source>
</evidence>
<name>A0A6G8Q876_9ACTN</name>
<evidence type="ECO:0000259" key="2">
    <source>
        <dbReference type="Pfam" id="PF01926"/>
    </source>
</evidence>
<organism evidence="3 4">
    <name type="scientific">Rubrobacter tropicus</name>
    <dbReference type="NCBI Taxonomy" id="2653851"/>
    <lineage>
        <taxon>Bacteria</taxon>
        <taxon>Bacillati</taxon>
        <taxon>Actinomycetota</taxon>
        <taxon>Rubrobacteria</taxon>
        <taxon>Rubrobacterales</taxon>
        <taxon>Rubrobacteraceae</taxon>
        <taxon>Rubrobacter</taxon>
    </lineage>
</organism>
<sequence length="588" mass="66426">MRVLDARQEALVGRERALLGTLVDFLVGFGAPGEDVEIVRRSLSDLEELFLLVIVGEFNAGKSAFVNALLGAEVSREGVTPTTDRITLLRHADEPMERERRDGVLERGHPNEFLREVAIVDTPGTNAIIRHHEELSRGFVPRSDLVIFVTSADRPLTESERGYLELVRDWGKKVLMVVNKADLLGDDDKVGQVRSFVEDGLRSALGLSPPIFFVSSLLARKAKAATSAMESRALLQASGFGDLEAYVHDLLDEEGRVRLKLQSPLGPVEELARRYRGAVEERLNLLEEDFRTSENVESQLALYVEDTKRDFEARLSEIENIVLKMGERGDLWLEENIRLMNVRELFREEKVKRRFEREVVADTEKLIDERVDELVDWLVGRNHKQWRTVVDYLERRRRAEYDGEMIGEVRDDFEHDRGKILRSVGKTAQDVVGGYDRERESELLANSIQNAVARTAAIEAGALGIGAVVVALATTRFLDATGVIAAAIIAGYGLFVLPNRRRKARQDFREKTDALRRRLGEVVRRQFETELGRSVEKMREAIAPYTRFVRTEHARMSRAREDLTKIDAEVDAIKDEISAPGPRSGTDS</sequence>
<keyword evidence="1" id="KW-1133">Transmembrane helix</keyword>
<accession>A0A6G8Q876</accession>
<feature type="domain" description="G" evidence="2">
    <location>
        <begin position="53"/>
        <end position="180"/>
    </location>
</feature>
<keyword evidence="1" id="KW-0812">Transmembrane</keyword>
<dbReference type="PANTHER" id="PTHR43681:SF1">
    <property type="entry name" value="SARCALUMENIN"/>
    <property type="match status" value="1"/>
</dbReference>
<dbReference type="PANTHER" id="PTHR43681">
    <property type="entry name" value="TRANSMEMBRANE GTPASE FZO"/>
    <property type="match status" value="1"/>
</dbReference>
<dbReference type="Gene3D" id="3.40.50.300">
    <property type="entry name" value="P-loop containing nucleotide triphosphate hydrolases"/>
    <property type="match status" value="1"/>
</dbReference>
<dbReference type="InterPro" id="IPR006073">
    <property type="entry name" value="GTP-bd"/>
</dbReference>
<keyword evidence="4" id="KW-1185">Reference proteome</keyword>
<dbReference type="Proteomes" id="UP000501452">
    <property type="component" value="Chromosome"/>
</dbReference>
<dbReference type="SUPFAM" id="SSF52540">
    <property type="entry name" value="P-loop containing nucleoside triphosphate hydrolases"/>
    <property type="match status" value="1"/>
</dbReference>
<gene>
    <name evidence="3" type="ORF">GBA63_07590</name>
</gene>
<dbReference type="AlphaFoldDB" id="A0A6G8Q876"/>
<keyword evidence="1" id="KW-0472">Membrane</keyword>
<dbReference type="RefSeq" id="WP_166174936.1">
    <property type="nucleotide sequence ID" value="NZ_CP045119.1"/>
</dbReference>
<evidence type="ECO:0000256" key="1">
    <source>
        <dbReference type="SAM" id="Phobius"/>
    </source>
</evidence>
<dbReference type="InterPro" id="IPR027417">
    <property type="entry name" value="P-loop_NTPase"/>
</dbReference>
<dbReference type="GO" id="GO:0005525">
    <property type="term" value="F:GTP binding"/>
    <property type="evidence" value="ECO:0007669"/>
    <property type="project" value="InterPro"/>
</dbReference>
<evidence type="ECO:0000313" key="3">
    <source>
        <dbReference type="EMBL" id="QIN82517.1"/>
    </source>
</evidence>
<reference evidence="3 4" key="1">
    <citation type="submission" date="2019-10" db="EMBL/GenBank/DDBJ databases">
        <title>Rubrobacter sp nov SCSIO 52090 isolated from a deep-sea sediment in the South China Sea.</title>
        <authorList>
            <person name="Chen R.W."/>
        </authorList>
    </citation>
    <scope>NUCLEOTIDE SEQUENCE [LARGE SCALE GENOMIC DNA]</scope>
    <source>
        <strain evidence="3 4">SCSIO 52909</strain>
    </source>
</reference>
<feature type="transmembrane region" description="Helical" evidence="1">
    <location>
        <begin position="477"/>
        <end position="497"/>
    </location>
</feature>
<dbReference type="KEGG" id="rub:GBA63_07590"/>
<proteinExistence type="predicted"/>
<dbReference type="Pfam" id="PF01926">
    <property type="entry name" value="MMR_HSR1"/>
    <property type="match status" value="1"/>
</dbReference>
<protein>
    <submittedName>
        <fullName evidence="3">Dynamin</fullName>
    </submittedName>
</protein>